<gene>
    <name evidence="3" type="ORF">BCR36DRAFT_369523</name>
</gene>
<reference evidence="3 4" key="1">
    <citation type="submission" date="2016-08" db="EMBL/GenBank/DDBJ databases">
        <title>Genomes of anaerobic fungi encode conserved fungal cellulosomes for biomass hydrolysis.</title>
        <authorList>
            <consortium name="DOE Joint Genome Institute"/>
            <person name="Haitjema C.H."/>
            <person name="Gilmore S.P."/>
            <person name="Henske J.K."/>
            <person name="Solomon K.V."/>
            <person name="De Groot R."/>
            <person name="Kuo A."/>
            <person name="Mondo S.J."/>
            <person name="Salamov A.A."/>
            <person name="Labutti K."/>
            <person name="Zhao Z."/>
            <person name="Chiniquy J."/>
            <person name="Barry K."/>
            <person name="Brewer H.M."/>
            <person name="Purvine S.O."/>
            <person name="Wright A.T."/>
            <person name="Boxma B."/>
            <person name="Van Alen T."/>
            <person name="Hackstein J.H."/>
            <person name="Baker S.E."/>
            <person name="Grigoriev I.V."/>
            <person name="O'Malley M.A."/>
        </authorList>
    </citation>
    <scope>NUCLEOTIDE SEQUENCE [LARGE SCALE GENOMIC DNA]</scope>
    <source>
        <strain evidence="4">finn</strain>
    </source>
</reference>
<evidence type="ECO:0000256" key="1">
    <source>
        <dbReference type="SAM" id="Coils"/>
    </source>
</evidence>
<dbReference type="OrthoDB" id="2101693at2759"/>
<evidence type="ECO:0000313" key="4">
    <source>
        <dbReference type="Proteomes" id="UP000193719"/>
    </source>
</evidence>
<name>A0A1Y1VBL5_9FUNG</name>
<comment type="caution">
    <text evidence="3">The sequence shown here is derived from an EMBL/GenBank/DDBJ whole genome shotgun (WGS) entry which is preliminary data.</text>
</comment>
<reference evidence="3 4" key="2">
    <citation type="submission" date="2016-08" db="EMBL/GenBank/DDBJ databases">
        <title>Pervasive Adenine N6-methylation of Active Genes in Fungi.</title>
        <authorList>
            <consortium name="DOE Joint Genome Institute"/>
            <person name="Mondo S.J."/>
            <person name="Dannebaum R.O."/>
            <person name="Kuo R.C."/>
            <person name="Labutti K."/>
            <person name="Haridas S."/>
            <person name="Kuo A."/>
            <person name="Salamov A."/>
            <person name="Ahrendt S.R."/>
            <person name="Lipzen A."/>
            <person name="Sullivan W."/>
            <person name="Andreopoulos W.B."/>
            <person name="Clum A."/>
            <person name="Lindquist E."/>
            <person name="Daum C."/>
            <person name="Ramamoorthy G.K."/>
            <person name="Gryganskyi A."/>
            <person name="Culley D."/>
            <person name="Magnuson J.K."/>
            <person name="James T.Y."/>
            <person name="O'Malley M.A."/>
            <person name="Stajich J.E."/>
            <person name="Spatafora J.W."/>
            <person name="Visel A."/>
            <person name="Grigoriev I.V."/>
        </authorList>
    </citation>
    <scope>NUCLEOTIDE SEQUENCE [LARGE SCALE GENOMIC DNA]</scope>
    <source>
        <strain evidence="4">finn</strain>
    </source>
</reference>
<feature type="compositionally biased region" description="Low complexity" evidence="2">
    <location>
        <begin position="554"/>
        <end position="572"/>
    </location>
</feature>
<evidence type="ECO:0000313" key="3">
    <source>
        <dbReference type="EMBL" id="ORX52147.1"/>
    </source>
</evidence>
<feature type="coiled-coil region" evidence="1">
    <location>
        <begin position="97"/>
        <end position="133"/>
    </location>
</feature>
<organism evidence="3 4">
    <name type="scientific">Piromyces finnis</name>
    <dbReference type="NCBI Taxonomy" id="1754191"/>
    <lineage>
        <taxon>Eukaryota</taxon>
        <taxon>Fungi</taxon>
        <taxon>Fungi incertae sedis</taxon>
        <taxon>Chytridiomycota</taxon>
        <taxon>Chytridiomycota incertae sedis</taxon>
        <taxon>Neocallimastigomycetes</taxon>
        <taxon>Neocallimastigales</taxon>
        <taxon>Neocallimastigaceae</taxon>
        <taxon>Piromyces</taxon>
    </lineage>
</organism>
<protein>
    <recommendedName>
        <fullName evidence="5">WD40 repeat-like protein</fullName>
    </recommendedName>
</protein>
<dbReference type="AlphaFoldDB" id="A0A1Y1VBL5"/>
<keyword evidence="1" id="KW-0175">Coiled coil</keyword>
<evidence type="ECO:0008006" key="5">
    <source>
        <dbReference type="Google" id="ProtNLM"/>
    </source>
</evidence>
<dbReference type="Proteomes" id="UP000193719">
    <property type="component" value="Unassembled WGS sequence"/>
</dbReference>
<proteinExistence type="predicted"/>
<accession>A0A1Y1VBL5</accession>
<sequence length="768" mass="89094">MEKRKIKSKTLIDFTNKNISLLDITQKLKEISNDIKETSVEVESYEKLFKKNTRYSYNTQVETKSEYLNDIFIQISGANSDDILKIAKYELSKIKANQRKEQEIRDEKKEKFNKELRTKINQCKEKYEIKMQTNRAGPSFENFLHTTNGEIIYVDIITEYLYLIITFQGIIEIWEIDKKENKITSTLKYIESIDCNGITNACKLTDTDMTDYKSVNDDFKIANKTTNGKNFKTNYINQLNAQNIENETTKISSIISYKNSIIYNLVSLARNNETNNRSKYNRTGLKVISEIYMLLAQYKYYFDLQEEKKKKNNLKLVDAYKLNASENTINKYDSSYSVNYSELINNGLSRINKKESMLALNSNETKNKTCIEDETEFILNKVIIKLKSSFFLGNINGIGVILNIIISENIITGDYVINHYIGHQYQLSVLPILLSEYNSKDNLLSVPIYNELKEPYLMTWSMPNFNIEWICKLSTLSDIEYKITITNVASDEMIFEDKLKQYVKVKNPSQNLDYQDITAISFDRDNLSYVLAMKKGLVIELKWNVNNGATTPTNSLNEENNNSETSNSQVNENENNVVLNVIDENNKNSINIENNNDMDNLTKKILTAKLLIKIDPCISDILIDKTEEFINGDDINNEKYIKKQSDIEKLQIIPISMKINRSRFSEPKKITVGCSDGSLRIYNYSNVINKYIEVFHYEVGQENIENNKTSSYDKNSVIKFKDKEEKTRMLKWKSIKNIYRSNIMGLTISIDNFILTIGYTNNGISIKK</sequence>
<keyword evidence="4" id="KW-1185">Reference proteome</keyword>
<evidence type="ECO:0000256" key="2">
    <source>
        <dbReference type="SAM" id="MobiDB-lite"/>
    </source>
</evidence>
<feature type="region of interest" description="Disordered" evidence="2">
    <location>
        <begin position="550"/>
        <end position="572"/>
    </location>
</feature>
<dbReference type="EMBL" id="MCFH01000016">
    <property type="protein sequence ID" value="ORX52147.1"/>
    <property type="molecule type" value="Genomic_DNA"/>
</dbReference>